<gene>
    <name evidence="2" type="ORF">FC78_GL000469</name>
</gene>
<organism evidence="2 3">
    <name type="scientific">Companilactobacillus bobalius DSM 19674</name>
    <dbReference type="NCBI Taxonomy" id="1423788"/>
    <lineage>
        <taxon>Bacteria</taxon>
        <taxon>Bacillati</taxon>
        <taxon>Bacillota</taxon>
        <taxon>Bacilli</taxon>
        <taxon>Lactobacillales</taxon>
        <taxon>Lactobacillaceae</taxon>
        <taxon>Companilactobacillus</taxon>
        <taxon>Companilactobacillus bobalius</taxon>
    </lineage>
</organism>
<dbReference type="RefSeq" id="WP_056954719.1">
    <property type="nucleotide sequence ID" value="NZ_AZDY01000042.1"/>
</dbReference>
<dbReference type="Proteomes" id="UP000051515">
    <property type="component" value="Unassembled WGS sequence"/>
</dbReference>
<evidence type="ECO:0000313" key="2">
    <source>
        <dbReference type="EMBL" id="KRK81419.1"/>
    </source>
</evidence>
<protein>
    <recommendedName>
        <fullName evidence="4">Permease</fullName>
    </recommendedName>
</protein>
<keyword evidence="1" id="KW-0472">Membrane</keyword>
<dbReference type="Pfam" id="PF06166">
    <property type="entry name" value="DUF979"/>
    <property type="match status" value="1"/>
</dbReference>
<feature type="transmembrane region" description="Helical" evidence="1">
    <location>
        <begin position="6"/>
        <end position="23"/>
    </location>
</feature>
<feature type="transmembrane region" description="Helical" evidence="1">
    <location>
        <begin position="95"/>
        <end position="113"/>
    </location>
</feature>
<feature type="transmembrane region" description="Helical" evidence="1">
    <location>
        <begin position="119"/>
        <end position="139"/>
    </location>
</feature>
<evidence type="ECO:0000313" key="3">
    <source>
        <dbReference type="Proteomes" id="UP000051515"/>
    </source>
</evidence>
<evidence type="ECO:0008006" key="4">
    <source>
        <dbReference type="Google" id="ProtNLM"/>
    </source>
</evidence>
<reference evidence="2 3" key="1">
    <citation type="journal article" date="2015" name="Genome Announc.">
        <title>Expanding the biotechnology potential of lactobacilli through comparative genomics of 213 strains and associated genera.</title>
        <authorList>
            <person name="Sun Z."/>
            <person name="Harris H.M."/>
            <person name="McCann A."/>
            <person name="Guo C."/>
            <person name="Argimon S."/>
            <person name="Zhang W."/>
            <person name="Yang X."/>
            <person name="Jeffery I.B."/>
            <person name="Cooney J.C."/>
            <person name="Kagawa T.F."/>
            <person name="Liu W."/>
            <person name="Song Y."/>
            <person name="Salvetti E."/>
            <person name="Wrobel A."/>
            <person name="Rasinkangas P."/>
            <person name="Parkhill J."/>
            <person name="Rea M.C."/>
            <person name="O'Sullivan O."/>
            <person name="Ritari J."/>
            <person name="Douillard F.P."/>
            <person name="Paul Ross R."/>
            <person name="Yang R."/>
            <person name="Briner A.E."/>
            <person name="Felis G.E."/>
            <person name="de Vos W.M."/>
            <person name="Barrangou R."/>
            <person name="Klaenhammer T.R."/>
            <person name="Caufield P.W."/>
            <person name="Cui Y."/>
            <person name="Zhang H."/>
            <person name="O'Toole P.W."/>
        </authorList>
    </citation>
    <scope>NUCLEOTIDE SEQUENCE [LARGE SCALE GENOMIC DNA]</scope>
    <source>
        <strain evidence="2 3">DSM 19674</strain>
    </source>
</reference>
<dbReference type="AlphaFoldDB" id="A0A0R1KDJ2"/>
<dbReference type="EMBL" id="AZDY01000042">
    <property type="protein sequence ID" value="KRK81419.1"/>
    <property type="molecule type" value="Genomic_DNA"/>
</dbReference>
<feature type="transmembrane region" description="Helical" evidence="1">
    <location>
        <begin position="286"/>
        <end position="304"/>
    </location>
</feature>
<keyword evidence="3" id="KW-1185">Reference proteome</keyword>
<evidence type="ECO:0000256" key="1">
    <source>
        <dbReference type="SAM" id="Phobius"/>
    </source>
</evidence>
<dbReference type="OrthoDB" id="1689651at2"/>
<feature type="transmembrane region" description="Helical" evidence="1">
    <location>
        <begin position="160"/>
        <end position="181"/>
    </location>
</feature>
<feature type="transmembrane region" description="Helical" evidence="1">
    <location>
        <begin position="187"/>
        <end position="211"/>
    </location>
</feature>
<keyword evidence="1" id="KW-0812">Transmembrane</keyword>
<sequence>MNVNNILEIFYVLIGLIMVFASIESFRDKDNSARIGTGLFWLIMGIIFAVGKYLPNLVIGLLIVFVGVLSLLKQIKVGKLKEVNKEIAEKSAKRLGAWLFFPSVVLAIFSILISQFTKLGGQVGIGIASVIALIIAMIISKTDAKTTYHDSERMVRSVGTAGVLPQLLATLGVIFTASGVGDVTSKAISGVFPAGNHLLGVVLYCVAMVIFTMVMGNAFAAFAVITAGIGIPFVVAQGGNPAVVAALGMTSGYCGTLMTPMAANFNSLPVALLEMKDNLGVIKQQYPIALTLLVVQIILMYFLAF</sequence>
<feature type="transmembrane region" description="Helical" evidence="1">
    <location>
        <begin position="57"/>
        <end position="75"/>
    </location>
</feature>
<keyword evidence="1" id="KW-1133">Transmembrane helix</keyword>
<dbReference type="STRING" id="1423788.FC78_GL000469"/>
<comment type="caution">
    <text evidence="2">The sequence shown here is derived from an EMBL/GenBank/DDBJ whole genome shotgun (WGS) entry which is preliminary data.</text>
</comment>
<accession>A0A0R1KDJ2</accession>
<dbReference type="PATRIC" id="fig|1423788.3.peg.482"/>
<proteinExistence type="predicted"/>
<dbReference type="InterPro" id="IPR009323">
    <property type="entry name" value="DUF979"/>
</dbReference>
<name>A0A0R1KDJ2_9LACO</name>